<feature type="domain" description="ShKT" evidence="4">
    <location>
        <begin position="16"/>
        <end position="52"/>
    </location>
</feature>
<keyword evidence="6" id="KW-1185">Reference proteome</keyword>
<evidence type="ECO:0000256" key="2">
    <source>
        <dbReference type="SAM" id="MobiDB-lite"/>
    </source>
</evidence>
<name>A0ABY7EGW1_MYAAR</name>
<keyword evidence="3" id="KW-0472">Membrane</keyword>
<evidence type="ECO:0000313" key="5">
    <source>
        <dbReference type="EMBL" id="WAR08319.1"/>
    </source>
</evidence>
<dbReference type="Proteomes" id="UP001164746">
    <property type="component" value="Chromosome 6"/>
</dbReference>
<sequence>MNQSCKKACGLCTEGCTNVYPDSNCYFWANRAQCTTNQAFMHLNCKKTCKICNDNSESSTTTANTTRATIKAPTTKAPTTKSLTAKTPTNTPTKAPTTIAPTTKAPTEPESTHTALYISVPLLITGVIILVAIVCRRKFNGRDVKKGRSAMNGLPNTTGGNGSELPIYYTIDDDKTVRYDESQKGNLAPTPGAYISPVYHITPHTQEAYDYVDESGTQNDLGYDVSKLHGRADNQYEQGECGTGYNALRIVQSKRGTGQNEHFYDSCDDQLSMQDKKSHNP</sequence>
<organism evidence="5 6">
    <name type="scientific">Mya arenaria</name>
    <name type="common">Soft-shell clam</name>
    <dbReference type="NCBI Taxonomy" id="6604"/>
    <lineage>
        <taxon>Eukaryota</taxon>
        <taxon>Metazoa</taxon>
        <taxon>Spiralia</taxon>
        <taxon>Lophotrochozoa</taxon>
        <taxon>Mollusca</taxon>
        <taxon>Bivalvia</taxon>
        <taxon>Autobranchia</taxon>
        <taxon>Heteroconchia</taxon>
        <taxon>Euheterodonta</taxon>
        <taxon>Imparidentia</taxon>
        <taxon>Neoheterodontei</taxon>
        <taxon>Myida</taxon>
        <taxon>Myoidea</taxon>
        <taxon>Myidae</taxon>
        <taxon>Mya</taxon>
    </lineage>
</organism>
<accession>A0ABY7EGW1</accession>
<dbReference type="EMBL" id="CP111017">
    <property type="protein sequence ID" value="WAR08319.1"/>
    <property type="molecule type" value="Genomic_DNA"/>
</dbReference>
<reference evidence="5" key="1">
    <citation type="submission" date="2022-11" db="EMBL/GenBank/DDBJ databases">
        <title>Centuries of genome instability and evolution in soft-shell clam transmissible cancer (bioRxiv).</title>
        <authorList>
            <person name="Hart S.F.M."/>
            <person name="Yonemitsu M.A."/>
            <person name="Giersch R.M."/>
            <person name="Beal B.F."/>
            <person name="Arriagada G."/>
            <person name="Davis B.W."/>
            <person name="Ostrander E.A."/>
            <person name="Goff S.P."/>
            <person name="Metzger M.J."/>
        </authorList>
    </citation>
    <scope>NUCLEOTIDE SEQUENCE</scope>
    <source>
        <strain evidence="5">MELC-2E11</strain>
        <tissue evidence="5">Siphon/mantle</tissue>
    </source>
</reference>
<evidence type="ECO:0000256" key="3">
    <source>
        <dbReference type="SAM" id="Phobius"/>
    </source>
</evidence>
<evidence type="ECO:0000259" key="4">
    <source>
        <dbReference type="PROSITE" id="PS51670"/>
    </source>
</evidence>
<evidence type="ECO:0000313" key="6">
    <source>
        <dbReference type="Proteomes" id="UP001164746"/>
    </source>
</evidence>
<protein>
    <recommendedName>
        <fullName evidence="4">ShKT domain-containing protein</fullName>
    </recommendedName>
</protein>
<dbReference type="SMART" id="SM00254">
    <property type="entry name" value="ShKT"/>
    <property type="match status" value="1"/>
</dbReference>
<evidence type="ECO:0000256" key="1">
    <source>
        <dbReference type="PROSITE-ProRule" id="PRU01005"/>
    </source>
</evidence>
<proteinExistence type="predicted"/>
<comment type="caution">
    <text evidence="1">Lacks conserved residue(s) required for the propagation of feature annotation.</text>
</comment>
<feature type="region of interest" description="Disordered" evidence="2">
    <location>
        <begin position="56"/>
        <end position="108"/>
    </location>
</feature>
<keyword evidence="3" id="KW-0812">Transmembrane</keyword>
<feature type="transmembrane region" description="Helical" evidence="3">
    <location>
        <begin position="115"/>
        <end position="135"/>
    </location>
</feature>
<keyword evidence="3" id="KW-1133">Transmembrane helix</keyword>
<dbReference type="PROSITE" id="PS51670">
    <property type="entry name" value="SHKT"/>
    <property type="match status" value="1"/>
</dbReference>
<feature type="compositionally biased region" description="Low complexity" evidence="2">
    <location>
        <begin position="56"/>
        <end position="106"/>
    </location>
</feature>
<gene>
    <name evidence="5" type="ORF">MAR_018277</name>
</gene>
<dbReference type="Pfam" id="PF01549">
    <property type="entry name" value="ShK"/>
    <property type="match status" value="1"/>
</dbReference>
<dbReference type="InterPro" id="IPR003582">
    <property type="entry name" value="ShKT_dom"/>
</dbReference>